<feature type="domain" description="C2H2-type" evidence="12">
    <location>
        <begin position="13"/>
        <end position="43"/>
    </location>
</feature>
<evidence type="ECO:0000256" key="10">
    <source>
        <dbReference type="ARBA" id="ARBA00023242"/>
    </source>
</evidence>
<evidence type="ECO:0000313" key="14">
    <source>
        <dbReference type="Proteomes" id="UP000018467"/>
    </source>
</evidence>
<dbReference type="InterPro" id="IPR013087">
    <property type="entry name" value="Znf_C2H2_type"/>
</dbReference>
<keyword evidence="4" id="KW-0677">Repeat</keyword>
<dbReference type="Gene3D" id="3.30.160.60">
    <property type="entry name" value="Classic Zinc Finger"/>
    <property type="match status" value="3"/>
</dbReference>
<reference evidence="14" key="2">
    <citation type="journal article" date="2014" name="Nat. Commun.">
        <title>The cavefish genome reveals candidate genes for eye loss.</title>
        <authorList>
            <person name="McGaugh S.E."/>
            <person name="Gross J.B."/>
            <person name="Aken B."/>
            <person name="Blin M."/>
            <person name="Borowsky R."/>
            <person name="Chalopin D."/>
            <person name="Hinaux H."/>
            <person name="Jeffery W.R."/>
            <person name="Keene A."/>
            <person name="Ma L."/>
            <person name="Minx P."/>
            <person name="Murphy D."/>
            <person name="O'Quin K.E."/>
            <person name="Retaux S."/>
            <person name="Rohner N."/>
            <person name="Searle S.M."/>
            <person name="Stahl B.A."/>
            <person name="Tabin C."/>
            <person name="Volff J.N."/>
            <person name="Yoshizawa M."/>
            <person name="Warren W.C."/>
        </authorList>
    </citation>
    <scope>NUCLEOTIDE SEQUENCE [LARGE SCALE GENOMIC DNA]</scope>
    <source>
        <strain evidence="14">female</strain>
    </source>
</reference>
<organism evidence="13 14">
    <name type="scientific">Astyanax mexicanus</name>
    <name type="common">Blind cave fish</name>
    <name type="synonym">Astyanax fasciatus mexicanus</name>
    <dbReference type="NCBI Taxonomy" id="7994"/>
    <lineage>
        <taxon>Eukaryota</taxon>
        <taxon>Metazoa</taxon>
        <taxon>Chordata</taxon>
        <taxon>Craniata</taxon>
        <taxon>Vertebrata</taxon>
        <taxon>Euteleostomi</taxon>
        <taxon>Actinopterygii</taxon>
        <taxon>Neopterygii</taxon>
        <taxon>Teleostei</taxon>
        <taxon>Ostariophysi</taxon>
        <taxon>Characiformes</taxon>
        <taxon>Characoidei</taxon>
        <taxon>Acestrorhamphidae</taxon>
        <taxon>Acestrorhamphinae</taxon>
        <taxon>Astyanax</taxon>
    </lineage>
</organism>
<dbReference type="GO" id="GO:0000981">
    <property type="term" value="F:DNA-binding transcription factor activity, RNA polymerase II-specific"/>
    <property type="evidence" value="ECO:0007669"/>
    <property type="project" value="TreeGrafter"/>
</dbReference>
<feature type="domain" description="C2H2-type" evidence="12">
    <location>
        <begin position="44"/>
        <end position="71"/>
    </location>
</feature>
<dbReference type="PROSITE" id="PS50157">
    <property type="entry name" value="ZINC_FINGER_C2H2_2"/>
    <property type="match status" value="2"/>
</dbReference>
<evidence type="ECO:0000256" key="9">
    <source>
        <dbReference type="ARBA" id="ARBA00023163"/>
    </source>
</evidence>
<dbReference type="AlphaFoldDB" id="A0A3B1KJG2"/>
<dbReference type="Proteomes" id="UP000018467">
    <property type="component" value="Unassembled WGS sequence"/>
</dbReference>
<keyword evidence="7" id="KW-0805">Transcription regulation</keyword>
<dbReference type="GO" id="GO:0008270">
    <property type="term" value="F:zinc ion binding"/>
    <property type="evidence" value="ECO:0007669"/>
    <property type="project" value="UniProtKB-KW"/>
</dbReference>
<keyword evidence="5 11" id="KW-0863">Zinc-finger</keyword>
<dbReference type="GO" id="GO:0005634">
    <property type="term" value="C:nucleus"/>
    <property type="evidence" value="ECO:0007669"/>
    <property type="project" value="UniProtKB-SubCell"/>
</dbReference>
<evidence type="ECO:0000256" key="6">
    <source>
        <dbReference type="ARBA" id="ARBA00022833"/>
    </source>
</evidence>
<evidence type="ECO:0000256" key="4">
    <source>
        <dbReference type="ARBA" id="ARBA00022737"/>
    </source>
</evidence>
<accession>A0A3B1KJG2</accession>
<dbReference type="Ensembl" id="ENSAMXT00000052699.1">
    <property type="protein sequence ID" value="ENSAMXP00000053976.1"/>
    <property type="gene ID" value="ENSAMXG00000034333.1"/>
</dbReference>
<dbReference type="Pfam" id="PF00096">
    <property type="entry name" value="zf-C2H2"/>
    <property type="match status" value="1"/>
</dbReference>
<keyword evidence="8" id="KW-0238">DNA-binding</keyword>
<dbReference type="PANTHER" id="PTHR24394:SF48">
    <property type="entry name" value="ZINC FINGER PROTEIN 771"/>
    <property type="match status" value="1"/>
</dbReference>
<evidence type="ECO:0000256" key="5">
    <source>
        <dbReference type="ARBA" id="ARBA00022771"/>
    </source>
</evidence>
<dbReference type="GeneTree" id="ENSGT01150000286971"/>
<sequence length="137" mass="15852">MERQLPLCTDRGYLCQHCGKNCLTLQKLSSLRRHMVIHTGIKPFPCSECGMKFSHKGTLLIHQRVHSREKPFSCPDCSKVFATLTLDEPSAHAHRREAVRLRGVRHQFQPVGGSDQTHAWPHWGKALQTMWKMFFFL</sequence>
<dbReference type="SMART" id="SM00355">
    <property type="entry name" value="ZnF_C2H2"/>
    <property type="match status" value="2"/>
</dbReference>
<proteinExistence type="predicted"/>
<name>A0A3B1KJG2_ASTMX</name>
<reference evidence="13" key="4">
    <citation type="submission" date="2025-09" db="UniProtKB">
        <authorList>
            <consortium name="Ensembl"/>
        </authorList>
    </citation>
    <scope>IDENTIFICATION</scope>
</reference>
<protein>
    <submittedName>
        <fullName evidence="13">Zinc finger protein 2-like</fullName>
    </submittedName>
</protein>
<keyword evidence="9" id="KW-0804">Transcription</keyword>
<evidence type="ECO:0000256" key="1">
    <source>
        <dbReference type="ARBA" id="ARBA00003767"/>
    </source>
</evidence>
<dbReference type="GO" id="GO:0003677">
    <property type="term" value="F:DNA binding"/>
    <property type="evidence" value="ECO:0007669"/>
    <property type="project" value="UniProtKB-KW"/>
</dbReference>
<dbReference type="FunFam" id="3.30.160.60:FF:000363">
    <property type="entry name" value="Zinc finger protein 239"/>
    <property type="match status" value="1"/>
</dbReference>
<evidence type="ECO:0000313" key="13">
    <source>
        <dbReference type="Ensembl" id="ENSAMXP00000053976.1"/>
    </source>
</evidence>
<dbReference type="InterPro" id="IPR036236">
    <property type="entry name" value="Znf_C2H2_sf"/>
</dbReference>
<reference evidence="14" key="1">
    <citation type="submission" date="2013-03" db="EMBL/GenBank/DDBJ databases">
        <authorList>
            <person name="Jeffery W."/>
            <person name="Warren W."/>
            <person name="Wilson R.K."/>
        </authorList>
    </citation>
    <scope>NUCLEOTIDE SEQUENCE</scope>
    <source>
        <strain evidence="14">female</strain>
    </source>
</reference>
<dbReference type="SUPFAM" id="SSF57667">
    <property type="entry name" value="beta-beta-alpha zinc fingers"/>
    <property type="match status" value="1"/>
</dbReference>
<evidence type="ECO:0000256" key="2">
    <source>
        <dbReference type="ARBA" id="ARBA00004123"/>
    </source>
</evidence>
<keyword evidence="3" id="KW-0479">Metal-binding</keyword>
<evidence type="ECO:0000259" key="12">
    <source>
        <dbReference type="PROSITE" id="PS50157"/>
    </source>
</evidence>
<comment type="subcellular location">
    <subcellularLocation>
        <location evidence="2">Nucleus</location>
    </subcellularLocation>
</comment>
<keyword evidence="10" id="KW-0539">Nucleus</keyword>
<evidence type="ECO:0000256" key="7">
    <source>
        <dbReference type="ARBA" id="ARBA00023015"/>
    </source>
</evidence>
<dbReference type="PANTHER" id="PTHR24394">
    <property type="entry name" value="ZINC FINGER PROTEIN"/>
    <property type="match status" value="1"/>
</dbReference>
<keyword evidence="14" id="KW-1185">Reference proteome</keyword>
<evidence type="ECO:0000256" key="8">
    <source>
        <dbReference type="ARBA" id="ARBA00023125"/>
    </source>
</evidence>
<reference evidence="13" key="3">
    <citation type="submission" date="2025-08" db="UniProtKB">
        <authorList>
            <consortium name="Ensembl"/>
        </authorList>
    </citation>
    <scope>IDENTIFICATION</scope>
</reference>
<evidence type="ECO:0000256" key="3">
    <source>
        <dbReference type="ARBA" id="ARBA00022723"/>
    </source>
</evidence>
<dbReference type="Bgee" id="ENSAMXG00000034333">
    <property type="expression patterns" value="Expressed in head kidney and 13 other cell types or tissues"/>
</dbReference>
<evidence type="ECO:0000256" key="11">
    <source>
        <dbReference type="PROSITE-ProRule" id="PRU00042"/>
    </source>
</evidence>
<comment type="function">
    <text evidence="1">May be involved in transcriptional regulation.</text>
</comment>
<dbReference type="PROSITE" id="PS00028">
    <property type="entry name" value="ZINC_FINGER_C2H2_1"/>
    <property type="match status" value="1"/>
</dbReference>
<keyword evidence="6" id="KW-0862">Zinc</keyword>